<dbReference type="EMBL" id="PYGE01000013">
    <property type="protein sequence ID" value="PSL01610.1"/>
    <property type="molecule type" value="Genomic_DNA"/>
</dbReference>
<dbReference type="Proteomes" id="UP000243528">
    <property type="component" value="Unassembled WGS sequence"/>
</dbReference>
<accession>A0A2P8DWL1</accession>
<dbReference type="AlphaFoldDB" id="A0A2P8DWL1"/>
<organism evidence="2 3">
    <name type="scientific">Haloactinopolyspora alba</name>
    <dbReference type="NCBI Taxonomy" id="648780"/>
    <lineage>
        <taxon>Bacteria</taxon>
        <taxon>Bacillati</taxon>
        <taxon>Actinomycetota</taxon>
        <taxon>Actinomycetes</taxon>
        <taxon>Jiangellales</taxon>
        <taxon>Jiangellaceae</taxon>
        <taxon>Haloactinopolyspora</taxon>
    </lineage>
</organism>
<feature type="transmembrane region" description="Helical" evidence="1">
    <location>
        <begin position="24"/>
        <end position="44"/>
    </location>
</feature>
<name>A0A2P8DWL1_9ACTN</name>
<keyword evidence="3" id="KW-1185">Reference proteome</keyword>
<comment type="caution">
    <text evidence="2">The sequence shown here is derived from an EMBL/GenBank/DDBJ whole genome shotgun (WGS) entry which is preliminary data.</text>
</comment>
<proteinExistence type="predicted"/>
<keyword evidence="1" id="KW-0472">Membrane</keyword>
<evidence type="ECO:0000313" key="2">
    <source>
        <dbReference type="EMBL" id="PSL01610.1"/>
    </source>
</evidence>
<reference evidence="2 3" key="1">
    <citation type="submission" date="2018-03" db="EMBL/GenBank/DDBJ databases">
        <title>Genomic Encyclopedia of Archaeal and Bacterial Type Strains, Phase II (KMG-II): from individual species to whole genera.</title>
        <authorList>
            <person name="Goeker M."/>
        </authorList>
    </citation>
    <scope>NUCLEOTIDE SEQUENCE [LARGE SCALE GENOMIC DNA]</scope>
    <source>
        <strain evidence="2 3">DSM 45211</strain>
    </source>
</reference>
<gene>
    <name evidence="2" type="ORF">CLV30_11398</name>
</gene>
<keyword evidence="1" id="KW-1133">Transmembrane helix</keyword>
<keyword evidence="1" id="KW-0812">Transmembrane</keyword>
<protein>
    <submittedName>
        <fullName evidence="2">Uncharacterized protein</fullName>
    </submittedName>
</protein>
<evidence type="ECO:0000256" key="1">
    <source>
        <dbReference type="SAM" id="Phobius"/>
    </source>
</evidence>
<sequence>MSETYGRPHPLAGMRRWIAHPRRGSQTVGLLLGVLAVLALLLMMSM</sequence>
<evidence type="ECO:0000313" key="3">
    <source>
        <dbReference type="Proteomes" id="UP000243528"/>
    </source>
</evidence>